<comment type="caution">
    <text evidence="6">The sequence shown here is derived from an EMBL/GenBank/DDBJ whole genome shotgun (WGS) entry which is preliminary data.</text>
</comment>
<dbReference type="InterPro" id="IPR000160">
    <property type="entry name" value="GGDEF_dom"/>
</dbReference>
<dbReference type="EC" id="2.7.7.65" evidence="1"/>
<comment type="catalytic activity">
    <reaction evidence="2">
        <text>2 GTP = 3',3'-c-di-GMP + 2 diphosphate</text>
        <dbReference type="Rhea" id="RHEA:24898"/>
        <dbReference type="ChEBI" id="CHEBI:33019"/>
        <dbReference type="ChEBI" id="CHEBI:37565"/>
        <dbReference type="ChEBI" id="CHEBI:58805"/>
        <dbReference type="EC" id="2.7.7.65"/>
    </reaction>
</comment>
<dbReference type="InterPro" id="IPR001789">
    <property type="entry name" value="Sig_transdc_resp-reg_receiver"/>
</dbReference>
<accession>A0ABQ1I3D5</accession>
<dbReference type="EMBL" id="BMDY01000011">
    <property type="protein sequence ID" value="GGB07621.1"/>
    <property type="molecule type" value="Genomic_DNA"/>
</dbReference>
<gene>
    <name evidence="6" type="ORF">GCM10007414_21250</name>
</gene>
<feature type="domain" description="Response regulatory" evidence="4">
    <location>
        <begin position="13"/>
        <end position="128"/>
    </location>
</feature>
<keyword evidence="7" id="KW-1185">Reference proteome</keyword>
<dbReference type="Proteomes" id="UP000651977">
    <property type="component" value="Unassembled WGS sequence"/>
</dbReference>
<dbReference type="SMART" id="SM00267">
    <property type="entry name" value="GGDEF"/>
    <property type="match status" value="1"/>
</dbReference>
<evidence type="ECO:0000256" key="2">
    <source>
        <dbReference type="ARBA" id="ARBA00034247"/>
    </source>
</evidence>
<dbReference type="InterPro" id="IPR043128">
    <property type="entry name" value="Rev_trsase/Diguanyl_cyclase"/>
</dbReference>
<evidence type="ECO:0000256" key="1">
    <source>
        <dbReference type="ARBA" id="ARBA00012528"/>
    </source>
</evidence>
<evidence type="ECO:0000256" key="3">
    <source>
        <dbReference type="PROSITE-ProRule" id="PRU00169"/>
    </source>
</evidence>
<keyword evidence="3" id="KW-0597">Phosphoprotein</keyword>
<evidence type="ECO:0000313" key="7">
    <source>
        <dbReference type="Proteomes" id="UP000651977"/>
    </source>
</evidence>
<dbReference type="Gene3D" id="3.30.70.270">
    <property type="match status" value="1"/>
</dbReference>
<organism evidence="6 7">
    <name type="scientific">Agarivorans gilvus</name>
    <dbReference type="NCBI Taxonomy" id="680279"/>
    <lineage>
        <taxon>Bacteria</taxon>
        <taxon>Pseudomonadati</taxon>
        <taxon>Pseudomonadota</taxon>
        <taxon>Gammaproteobacteria</taxon>
        <taxon>Alteromonadales</taxon>
        <taxon>Alteromonadaceae</taxon>
        <taxon>Agarivorans</taxon>
    </lineage>
</organism>
<dbReference type="InterPro" id="IPR029787">
    <property type="entry name" value="Nucleotide_cyclase"/>
</dbReference>
<dbReference type="Pfam" id="PF00990">
    <property type="entry name" value="GGDEF"/>
    <property type="match status" value="1"/>
</dbReference>
<feature type="domain" description="GGDEF" evidence="5">
    <location>
        <begin position="171"/>
        <end position="308"/>
    </location>
</feature>
<reference evidence="7" key="1">
    <citation type="journal article" date="2019" name="Int. J. Syst. Evol. Microbiol.">
        <title>The Global Catalogue of Microorganisms (GCM) 10K type strain sequencing project: providing services to taxonomists for standard genome sequencing and annotation.</title>
        <authorList>
            <consortium name="The Broad Institute Genomics Platform"/>
            <consortium name="The Broad Institute Genome Sequencing Center for Infectious Disease"/>
            <person name="Wu L."/>
            <person name="Ma J."/>
        </authorList>
    </citation>
    <scope>NUCLEOTIDE SEQUENCE [LARGE SCALE GENOMIC DNA]</scope>
    <source>
        <strain evidence="7">CGMCC 1.10131</strain>
    </source>
</reference>
<dbReference type="RefSeq" id="WP_055733051.1">
    <property type="nucleotide sequence ID" value="NZ_BMDY01000011.1"/>
</dbReference>
<proteinExistence type="predicted"/>
<dbReference type="InterPro" id="IPR011006">
    <property type="entry name" value="CheY-like_superfamily"/>
</dbReference>
<evidence type="ECO:0000313" key="6">
    <source>
        <dbReference type="EMBL" id="GGB07621.1"/>
    </source>
</evidence>
<dbReference type="CDD" id="cd01949">
    <property type="entry name" value="GGDEF"/>
    <property type="match status" value="1"/>
</dbReference>
<dbReference type="PANTHER" id="PTHR45138">
    <property type="entry name" value="REGULATORY COMPONENTS OF SENSORY TRANSDUCTION SYSTEM"/>
    <property type="match status" value="1"/>
</dbReference>
<dbReference type="Pfam" id="PF00072">
    <property type="entry name" value="Response_reg"/>
    <property type="match status" value="1"/>
</dbReference>
<dbReference type="PROSITE" id="PS50887">
    <property type="entry name" value="GGDEF"/>
    <property type="match status" value="1"/>
</dbReference>
<dbReference type="Gene3D" id="3.40.50.2300">
    <property type="match status" value="1"/>
</dbReference>
<dbReference type="SMART" id="SM00448">
    <property type="entry name" value="REC"/>
    <property type="match status" value="1"/>
</dbReference>
<dbReference type="SUPFAM" id="SSF55073">
    <property type="entry name" value="Nucleotide cyclase"/>
    <property type="match status" value="1"/>
</dbReference>
<evidence type="ECO:0000259" key="5">
    <source>
        <dbReference type="PROSITE" id="PS50887"/>
    </source>
</evidence>
<dbReference type="NCBIfam" id="TIGR00254">
    <property type="entry name" value="GGDEF"/>
    <property type="match status" value="1"/>
</dbReference>
<protein>
    <recommendedName>
        <fullName evidence="1">diguanylate cyclase</fullName>
        <ecNumber evidence="1">2.7.7.65</ecNumber>
    </recommendedName>
</protein>
<dbReference type="InterPro" id="IPR050469">
    <property type="entry name" value="Diguanylate_Cyclase"/>
</dbReference>
<dbReference type="PANTHER" id="PTHR45138:SF9">
    <property type="entry name" value="DIGUANYLATE CYCLASE DGCM-RELATED"/>
    <property type="match status" value="1"/>
</dbReference>
<dbReference type="SUPFAM" id="SSF52172">
    <property type="entry name" value="CheY-like"/>
    <property type="match status" value="1"/>
</dbReference>
<dbReference type="PROSITE" id="PS50110">
    <property type="entry name" value="RESPONSE_REGULATORY"/>
    <property type="match status" value="1"/>
</dbReference>
<evidence type="ECO:0000259" key="4">
    <source>
        <dbReference type="PROSITE" id="PS50110"/>
    </source>
</evidence>
<feature type="modified residue" description="4-aspartylphosphate" evidence="3">
    <location>
        <position position="61"/>
    </location>
</feature>
<name>A0ABQ1I3D5_9ALTE</name>
<sequence length="308" mass="34464">MQYDIEDRSQQASILLVDDELLNRELMSGCLSADFTVYSAASGAEALRLAEQNPPDLILLDIMMPDMDGWEVCAKLKDSPILRHIPIIFITSRNDDETQIQCWNAGCVDFINKPINFVTLEHRVKTHISLKLKTEFLISMSMRDGLTGIANRPALDKDYTWIAGYCRRKHSSMAVLMLDLDYFKKYNDAYGHLAGDDVLIAVAQVLQQALQRASDKVYRYGGEEFVLLLADTDEQGCQVVIDKINNQLSRLAIAHAYSPHQRVTCSIGGIVYPKGAITTELRSSLSLADEALYEAKAMGRNIGVIKQI</sequence>